<evidence type="ECO:0000256" key="9">
    <source>
        <dbReference type="ARBA" id="ARBA00022840"/>
    </source>
</evidence>
<dbReference type="FunFam" id="1.10.510.10:FF:000109">
    <property type="entry name" value="Ribosomal protein S6 kinase"/>
    <property type="match status" value="1"/>
</dbReference>
<evidence type="ECO:0000256" key="10">
    <source>
        <dbReference type="ARBA" id="ARBA00047899"/>
    </source>
</evidence>
<dbReference type="SUPFAM" id="SSF56112">
    <property type="entry name" value="Protein kinase-like (PK-like)"/>
    <property type="match status" value="2"/>
</dbReference>
<evidence type="ECO:0000256" key="15">
    <source>
        <dbReference type="PROSITE-ProRule" id="PRU10141"/>
    </source>
</evidence>
<evidence type="ECO:0000259" key="17">
    <source>
        <dbReference type="PROSITE" id="PS51285"/>
    </source>
</evidence>
<dbReference type="Pfam" id="PF00069">
    <property type="entry name" value="Pkinase"/>
    <property type="match status" value="2"/>
</dbReference>
<evidence type="ECO:0000313" key="18">
    <source>
        <dbReference type="Proteomes" id="UP000046393"/>
    </source>
</evidence>
<feature type="binding site" evidence="14">
    <location>
        <position position="418"/>
    </location>
    <ligand>
        <name>ATP</name>
        <dbReference type="ChEBI" id="CHEBI:30616"/>
    </ligand>
</feature>
<evidence type="ECO:0000256" key="1">
    <source>
        <dbReference type="ARBA" id="ARBA00001946"/>
    </source>
</evidence>
<keyword evidence="5 12" id="KW-0808">Transferase</keyword>
<dbReference type="InterPro" id="IPR008271">
    <property type="entry name" value="Ser/Thr_kinase_AS"/>
</dbReference>
<feature type="binding site" evidence="14">
    <location>
        <begin position="395"/>
        <end position="403"/>
    </location>
    <ligand>
        <name>ATP</name>
        <dbReference type="ChEBI" id="CHEBI:30616"/>
    </ligand>
</feature>
<dbReference type="Pfam" id="PF00433">
    <property type="entry name" value="Pkinase_C"/>
    <property type="match status" value="1"/>
</dbReference>
<protein>
    <recommendedName>
        <fullName evidence="12">Ribosomal protein S6 kinase</fullName>
        <ecNumber evidence="12">2.7.11.1</ecNumber>
    </recommendedName>
</protein>
<evidence type="ECO:0000256" key="8">
    <source>
        <dbReference type="ARBA" id="ARBA00022777"/>
    </source>
</evidence>
<dbReference type="FunFam" id="1.10.510.10:FF:000157">
    <property type="entry name" value="Ribosomal protein S6 kinase"/>
    <property type="match status" value="1"/>
</dbReference>
<dbReference type="Proteomes" id="UP000046393">
    <property type="component" value="Unplaced"/>
</dbReference>
<accession>A0A0N5AVM8</accession>
<keyword evidence="6" id="KW-0677">Repeat</keyword>
<dbReference type="InterPro" id="IPR011009">
    <property type="entry name" value="Kinase-like_dom_sf"/>
</dbReference>
<dbReference type="STRING" id="451379.A0A0N5AVM8"/>
<dbReference type="PANTHER" id="PTHR24351">
    <property type="entry name" value="RIBOSOMAL PROTEIN S6 KINASE"/>
    <property type="match status" value="1"/>
</dbReference>
<dbReference type="WBParaSite" id="SMUV_0000895201-mRNA-1">
    <property type="protein sequence ID" value="SMUV_0000895201-mRNA-1"/>
    <property type="gene ID" value="SMUV_0000895201"/>
</dbReference>
<feature type="domain" description="Protein kinase" evidence="16">
    <location>
        <begin position="24"/>
        <end position="291"/>
    </location>
</feature>
<evidence type="ECO:0000256" key="7">
    <source>
        <dbReference type="ARBA" id="ARBA00022741"/>
    </source>
</evidence>
<dbReference type="SMART" id="SM00133">
    <property type="entry name" value="S_TK_X"/>
    <property type="match status" value="1"/>
</dbReference>
<feature type="domain" description="AGC-kinase C-terminal" evidence="17">
    <location>
        <begin position="292"/>
        <end position="360"/>
    </location>
</feature>
<dbReference type="GO" id="GO:0005524">
    <property type="term" value="F:ATP binding"/>
    <property type="evidence" value="ECO:0007669"/>
    <property type="project" value="UniProtKB-UniRule"/>
</dbReference>
<evidence type="ECO:0000256" key="14">
    <source>
        <dbReference type="PIRSR" id="PIRSR000606-51"/>
    </source>
</evidence>
<feature type="active site" description="Proton acceptor" evidence="13">
    <location>
        <position position="152"/>
    </location>
</feature>
<evidence type="ECO:0000256" key="3">
    <source>
        <dbReference type="ARBA" id="ARBA00022527"/>
    </source>
</evidence>
<dbReference type="InterPro" id="IPR016239">
    <property type="entry name" value="Ribosomal_S6_kinase_II"/>
</dbReference>
<dbReference type="Gene3D" id="1.10.510.10">
    <property type="entry name" value="Transferase(Phosphotransferase) domain 1"/>
    <property type="match status" value="2"/>
</dbReference>
<comment type="catalytic activity">
    <reaction evidence="11 12">
        <text>L-seryl-[protein] + ATP = O-phospho-L-seryl-[protein] + ADP + H(+)</text>
        <dbReference type="Rhea" id="RHEA:17989"/>
        <dbReference type="Rhea" id="RHEA-COMP:9863"/>
        <dbReference type="Rhea" id="RHEA-COMP:11604"/>
        <dbReference type="ChEBI" id="CHEBI:15378"/>
        <dbReference type="ChEBI" id="CHEBI:29999"/>
        <dbReference type="ChEBI" id="CHEBI:30616"/>
        <dbReference type="ChEBI" id="CHEBI:83421"/>
        <dbReference type="ChEBI" id="CHEBI:456216"/>
        <dbReference type="EC" id="2.7.11.1"/>
    </reaction>
</comment>
<feature type="domain" description="Protein kinase" evidence="16">
    <location>
        <begin position="389"/>
        <end position="651"/>
    </location>
</feature>
<sequence length="764" mass="86171">MLSAVTSGGNYLTGQDERVSMENFDLLTVLGKGAYGKVYMVRKIGGRDHGRIYAMKVLKKVRVMTKSKTLEHTLAERQVLERLKGLPFLVNLVYAFQSDAKLHIVMEYVSGGELFTHLCNRGCFETRTAQFLIAELVAAVDSVHKRNVVYRDLKLENILLDNDGHIKLTDFGLSKELSKDELHRANSYCGTVEYMAPEVIERPEEGYDETVDWWSLGVISFELLTGCSPFTVEGHQNTSKDIARRILHKKVPFPKNFDPVALDFINRLLQKSPKDRLGNKGVEEIKNHPFFFGINWEKCEKRMLEPPFKPKISSELDAANFAPEFTNQMPLYSPADVPANTFNLFRGYSFVSPSVIFSNNNVIGEECLAEDFQKLLSVSPFFSKYKLDRSNDGFLGRGSFSVCRRCERLSDGAVFCVKIVSQRFQAQATREATILSLVCGHPNIVKLIETISDSLHIYLVMELLEGGELLSRIRKMETFTEAKAAKIMKQLVSAVAFLHFKNIVHRDLKPENILFDSKDSDAKLRLVDFGFARILPSTNANLTTPCFTLHYAAPEVFEQDDQLPQYNEQCDLWSLGVILYTMLSGNVPFHAHSKDESASDIMLRIRKAQFSFDGHQWSGISLEAKKLITSLLTVDPNKRLSIEELQRHPWLMNYSNYCEAPLQTPTTLVHCETFNETLNAFLSANRDGFQLMEVAAAPLLKRRGLKRKSENECSSGLDALKKTNSLVPKLEFVTEGSNETVIARPSTLTLDPINPLMNGGGDHA</sequence>
<dbReference type="InterPro" id="IPR000719">
    <property type="entry name" value="Prot_kinase_dom"/>
</dbReference>
<feature type="binding site" evidence="14">
    <location>
        <begin position="30"/>
        <end position="38"/>
    </location>
    <ligand>
        <name>ATP</name>
        <dbReference type="ChEBI" id="CHEBI:30616"/>
    </ligand>
</feature>
<keyword evidence="18" id="KW-1185">Reference proteome</keyword>
<keyword evidence="4" id="KW-0597">Phosphoprotein</keyword>
<evidence type="ECO:0000256" key="4">
    <source>
        <dbReference type="ARBA" id="ARBA00022553"/>
    </source>
</evidence>
<dbReference type="InterPro" id="IPR017441">
    <property type="entry name" value="Protein_kinase_ATP_BS"/>
</dbReference>
<dbReference type="InterPro" id="IPR017892">
    <property type="entry name" value="Pkinase_C"/>
</dbReference>
<dbReference type="EC" id="2.7.11.1" evidence="12"/>
<keyword evidence="3 12" id="KW-0723">Serine/threonine-protein kinase</keyword>
<dbReference type="FunFam" id="3.30.200.20:FF:000686">
    <property type="entry name" value="Ribosomal protein S6 kinase"/>
    <property type="match status" value="1"/>
</dbReference>
<keyword evidence="9 12" id="KW-0067">ATP-binding</keyword>
<dbReference type="PROSITE" id="PS50011">
    <property type="entry name" value="PROTEIN_KINASE_DOM"/>
    <property type="match status" value="2"/>
</dbReference>
<dbReference type="SMART" id="SM00220">
    <property type="entry name" value="S_TKc"/>
    <property type="match status" value="2"/>
</dbReference>
<reference evidence="19" key="1">
    <citation type="submission" date="2016-04" db="UniProtKB">
        <authorList>
            <consortium name="WormBaseParasite"/>
        </authorList>
    </citation>
    <scope>IDENTIFICATION</scope>
</reference>
<proteinExistence type="inferred from homology"/>
<dbReference type="InterPro" id="IPR000961">
    <property type="entry name" value="AGC-kinase_C"/>
</dbReference>
<feature type="binding site" evidence="14 15">
    <location>
        <position position="56"/>
    </location>
    <ligand>
        <name>ATP</name>
        <dbReference type="ChEBI" id="CHEBI:30616"/>
    </ligand>
</feature>
<keyword evidence="7 12" id="KW-0547">Nucleotide-binding</keyword>
<dbReference type="GO" id="GO:0004674">
    <property type="term" value="F:protein serine/threonine kinase activity"/>
    <property type="evidence" value="ECO:0007669"/>
    <property type="project" value="UniProtKB-KW"/>
</dbReference>
<evidence type="ECO:0000256" key="13">
    <source>
        <dbReference type="PIRSR" id="PIRSR000606-50"/>
    </source>
</evidence>
<evidence type="ECO:0000259" key="16">
    <source>
        <dbReference type="PROSITE" id="PS50011"/>
    </source>
</evidence>
<dbReference type="GO" id="GO:0000287">
    <property type="term" value="F:magnesium ion binding"/>
    <property type="evidence" value="ECO:0007669"/>
    <property type="project" value="InterPro"/>
</dbReference>
<evidence type="ECO:0000256" key="5">
    <source>
        <dbReference type="ARBA" id="ARBA00022679"/>
    </source>
</evidence>
<evidence type="ECO:0000256" key="2">
    <source>
        <dbReference type="ARBA" id="ARBA00009804"/>
    </source>
</evidence>
<evidence type="ECO:0000313" key="19">
    <source>
        <dbReference type="WBParaSite" id="SMUV_0000895201-mRNA-1"/>
    </source>
</evidence>
<comment type="cofactor">
    <cofactor evidence="1 12">
        <name>Mg(2+)</name>
        <dbReference type="ChEBI" id="CHEBI:18420"/>
    </cofactor>
</comment>
<comment type="similarity">
    <text evidence="2 12">Belongs to the protein kinase superfamily. AGC Ser/Thr protein kinase family. S6 kinase subfamily.</text>
</comment>
<feature type="active site" description="Proton acceptor" evidence="13">
    <location>
        <position position="507"/>
    </location>
</feature>
<dbReference type="GO" id="GO:0106310">
    <property type="term" value="F:protein serine kinase activity"/>
    <property type="evidence" value="ECO:0007669"/>
    <property type="project" value="RHEA"/>
</dbReference>
<keyword evidence="8 12" id="KW-0418">Kinase</keyword>
<dbReference type="GO" id="GO:0035556">
    <property type="term" value="P:intracellular signal transduction"/>
    <property type="evidence" value="ECO:0007669"/>
    <property type="project" value="InterPro"/>
</dbReference>
<dbReference type="AlphaFoldDB" id="A0A0N5AVM8"/>
<dbReference type="PROSITE" id="PS00108">
    <property type="entry name" value="PROTEIN_KINASE_ST"/>
    <property type="match status" value="2"/>
</dbReference>
<dbReference type="Gene3D" id="3.30.200.20">
    <property type="entry name" value="Phosphorylase Kinase, domain 1"/>
    <property type="match status" value="2"/>
</dbReference>
<organism evidence="18 19">
    <name type="scientific">Syphacia muris</name>
    <dbReference type="NCBI Taxonomy" id="451379"/>
    <lineage>
        <taxon>Eukaryota</taxon>
        <taxon>Metazoa</taxon>
        <taxon>Ecdysozoa</taxon>
        <taxon>Nematoda</taxon>
        <taxon>Chromadorea</taxon>
        <taxon>Rhabditida</taxon>
        <taxon>Spirurina</taxon>
        <taxon>Oxyuridomorpha</taxon>
        <taxon>Oxyuroidea</taxon>
        <taxon>Oxyuridae</taxon>
        <taxon>Syphacia</taxon>
    </lineage>
</organism>
<dbReference type="PIRSF" id="PIRSF000606">
    <property type="entry name" value="Ribsml_S6_kin_2"/>
    <property type="match status" value="1"/>
</dbReference>
<name>A0A0N5AVM8_9BILA</name>
<dbReference type="PROSITE" id="PS51285">
    <property type="entry name" value="AGC_KINASE_CTER"/>
    <property type="match status" value="1"/>
</dbReference>
<evidence type="ECO:0000256" key="11">
    <source>
        <dbReference type="ARBA" id="ARBA00048679"/>
    </source>
</evidence>
<dbReference type="PROSITE" id="PS00107">
    <property type="entry name" value="PROTEIN_KINASE_ATP"/>
    <property type="match status" value="1"/>
</dbReference>
<comment type="catalytic activity">
    <reaction evidence="10 12">
        <text>L-threonyl-[protein] + ATP = O-phospho-L-threonyl-[protein] + ADP + H(+)</text>
        <dbReference type="Rhea" id="RHEA:46608"/>
        <dbReference type="Rhea" id="RHEA-COMP:11060"/>
        <dbReference type="Rhea" id="RHEA-COMP:11605"/>
        <dbReference type="ChEBI" id="CHEBI:15378"/>
        <dbReference type="ChEBI" id="CHEBI:30013"/>
        <dbReference type="ChEBI" id="CHEBI:30616"/>
        <dbReference type="ChEBI" id="CHEBI:61977"/>
        <dbReference type="ChEBI" id="CHEBI:456216"/>
        <dbReference type="EC" id="2.7.11.1"/>
    </reaction>
</comment>
<evidence type="ECO:0000256" key="12">
    <source>
        <dbReference type="PIRNR" id="PIRNR000606"/>
    </source>
</evidence>
<evidence type="ECO:0000256" key="6">
    <source>
        <dbReference type="ARBA" id="ARBA00022737"/>
    </source>
</evidence>